<organism evidence="2 3">
    <name type="scientific">Streptacidiphilus jiangxiensis</name>
    <dbReference type="NCBI Taxonomy" id="235985"/>
    <lineage>
        <taxon>Bacteria</taxon>
        <taxon>Bacillati</taxon>
        <taxon>Actinomycetota</taxon>
        <taxon>Actinomycetes</taxon>
        <taxon>Kitasatosporales</taxon>
        <taxon>Streptomycetaceae</taxon>
        <taxon>Streptacidiphilus</taxon>
    </lineage>
</organism>
<dbReference type="Gene3D" id="2.80.10.50">
    <property type="match status" value="1"/>
</dbReference>
<evidence type="ECO:0000313" key="3">
    <source>
        <dbReference type="Proteomes" id="UP000183015"/>
    </source>
</evidence>
<dbReference type="Proteomes" id="UP000183015">
    <property type="component" value="Unassembled WGS sequence"/>
</dbReference>
<dbReference type="InterPro" id="IPR035992">
    <property type="entry name" value="Ricin_B-like_lectins"/>
</dbReference>
<proteinExistence type="predicted"/>
<reference evidence="3" key="1">
    <citation type="submission" date="2016-10" db="EMBL/GenBank/DDBJ databases">
        <authorList>
            <person name="Varghese N."/>
        </authorList>
    </citation>
    <scope>NUCLEOTIDE SEQUENCE [LARGE SCALE GENOMIC DNA]</scope>
    <source>
        <strain evidence="3">DSM 45096 / BCRC 16803 / CGMCC 4.1857 / CIP 109030 / JCM 12277 / KCTC 19219 / NBRC 100920 / 33214</strain>
    </source>
</reference>
<evidence type="ECO:0000313" key="2">
    <source>
        <dbReference type="EMBL" id="SEM87431.1"/>
    </source>
</evidence>
<dbReference type="AlphaFoldDB" id="A0A1H8BWY6"/>
<feature type="signal peptide" evidence="1">
    <location>
        <begin position="1"/>
        <end position="22"/>
    </location>
</feature>
<keyword evidence="1" id="KW-0732">Signal</keyword>
<sequence length="66" mass="6617">MFTSRRLAVAAALLQFPLAAVAVHSAAAASSVGATGQVVGYGGLCLDDRSASTANFNPVQVYTCNG</sequence>
<dbReference type="SUPFAM" id="SSF50370">
    <property type="entry name" value="Ricin B-like lectins"/>
    <property type="match status" value="1"/>
</dbReference>
<name>A0A1H8BWY6_STRJI</name>
<evidence type="ECO:0000256" key="1">
    <source>
        <dbReference type="SAM" id="SignalP"/>
    </source>
</evidence>
<accession>A0A1H8BWY6</accession>
<feature type="non-terminal residue" evidence="2">
    <location>
        <position position="66"/>
    </location>
</feature>
<feature type="chain" id="PRO_5038894398" evidence="1">
    <location>
        <begin position="23"/>
        <end position="66"/>
    </location>
</feature>
<dbReference type="EMBL" id="FOAZ01000088">
    <property type="protein sequence ID" value="SEM87431.1"/>
    <property type="molecule type" value="Genomic_DNA"/>
</dbReference>
<gene>
    <name evidence="2" type="ORF">SAMN05414137_1881</name>
</gene>
<protein>
    <submittedName>
        <fullName evidence="2">Chitosanase</fullName>
    </submittedName>
</protein>
<keyword evidence="3" id="KW-1185">Reference proteome</keyword>